<keyword evidence="2" id="KW-1185">Reference proteome</keyword>
<name>R2QGZ9_9ENTE</name>
<organism evidence="1 2">
    <name type="scientific">Enterococcus pallens ATCC BAA-351</name>
    <dbReference type="NCBI Taxonomy" id="1158607"/>
    <lineage>
        <taxon>Bacteria</taxon>
        <taxon>Bacillati</taxon>
        <taxon>Bacillota</taxon>
        <taxon>Bacilli</taxon>
        <taxon>Lactobacillales</taxon>
        <taxon>Enterococcaceae</taxon>
        <taxon>Enterococcus</taxon>
    </lineage>
</organism>
<gene>
    <name evidence="1" type="ORF">UAU_02203</name>
</gene>
<dbReference type="Proteomes" id="UP000013782">
    <property type="component" value="Unassembled WGS sequence"/>
</dbReference>
<dbReference type="PATRIC" id="fig|1158607.3.peg.2175"/>
<proteinExistence type="predicted"/>
<protein>
    <submittedName>
        <fullName evidence="1">Uncharacterized protein</fullName>
    </submittedName>
</protein>
<dbReference type="AlphaFoldDB" id="R2QGZ9"/>
<dbReference type="HOGENOM" id="CLU_3025213_0_0_9"/>
<evidence type="ECO:0000313" key="2">
    <source>
        <dbReference type="Proteomes" id="UP000013782"/>
    </source>
</evidence>
<sequence>MWGIEEQVLHLSRGLQVSQATIVSFDQVFVETGGFLASTFKLMINEAGESKAKKW</sequence>
<reference evidence="1 2" key="1">
    <citation type="submission" date="2013-02" db="EMBL/GenBank/DDBJ databases">
        <title>The Genome Sequence of Enterococcus pallens BAA-351.</title>
        <authorList>
            <consortium name="The Broad Institute Genome Sequencing Platform"/>
            <consortium name="The Broad Institute Genome Sequencing Center for Infectious Disease"/>
            <person name="Earl A.M."/>
            <person name="Gilmore M.S."/>
            <person name="Lebreton F."/>
            <person name="Walker B."/>
            <person name="Young S.K."/>
            <person name="Zeng Q."/>
            <person name="Gargeya S."/>
            <person name="Fitzgerald M."/>
            <person name="Haas B."/>
            <person name="Abouelleil A."/>
            <person name="Alvarado L."/>
            <person name="Arachchi H.M."/>
            <person name="Berlin A.M."/>
            <person name="Chapman S.B."/>
            <person name="Dewar J."/>
            <person name="Goldberg J."/>
            <person name="Griggs A."/>
            <person name="Gujja S."/>
            <person name="Hansen M."/>
            <person name="Howarth C."/>
            <person name="Imamovic A."/>
            <person name="Larimer J."/>
            <person name="McCowan C."/>
            <person name="Murphy C."/>
            <person name="Neiman D."/>
            <person name="Pearson M."/>
            <person name="Priest M."/>
            <person name="Roberts A."/>
            <person name="Saif S."/>
            <person name="Shea T."/>
            <person name="Sisk P."/>
            <person name="Sykes S."/>
            <person name="Wortman J."/>
            <person name="Nusbaum C."/>
            <person name="Birren B."/>
        </authorList>
    </citation>
    <scope>NUCLEOTIDE SEQUENCE [LARGE SCALE GENOMIC DNA]</scope>
    <source>
        <strain evidence="1 2">ATCC BAA-351</strain>
    </source>
</reference>
<accession>R2QGZ9</accession>
<dbReference type="EMBL" id="AJAQ01000015">
    <property type="protein sequence ID" value="EOH94468.1"/>
    <property type="molecule type" value="Genomic_DNA"/>
</dbReference>
<evidence type="ECO:0000313" key="1">
    <source>
        <dbReference type="EMBL" id="EOH94468.1"/>
    </source>
</evidence>
<comment type="caution">
    <text evidence="1">The sequence shown here is derived from an EMBL/GenBank/DDBJ whole genome shotgun (WGS) entry which is preliminary data.</text>
</comment>
<dbReference type="RefSeq" id="WP_010757194.1">
    <property type="nucleotide sequence ID" value="NZ_ASWD01000001.1"/>
</dbReference>